<dbReference type="PROSITE" id="PS00211">
    <property type="entry name" value="ABC_TRANSPORTER_1"/>
    <property type="match status" value="1"/>
</dbReference>
<dbReference type="InterPro" id="IPR017871">
    <property type="entry name" value="ABC_transporter-like_CS"/>
</dbReference>
<dbReference type="RefSeq" id="WP_408164701.1">
    <property type="nucleotide sequence ID" value="NZ_JAQQFR010000001.1"/>
</dbReference>
<dbReference type="InterPro" id="IPR003593">
    <property type="entry name" value="AAA+_ATPase"/>
</dbReference>
<dbReference type="GO" id="GO:0005524">
    <property type="term" value="F:ATP binding"/>
    <property type="evidence" value="ECO:0007669"/>
    <property type="project" value="UniProtKB-KW"/>
</dbReference>
<dbReference type="Pfam" id="PF00005">
    <property type="entry name" value="ABC_tran"/>
    <property type="match status" value="1"/>
</dbReference>
<organism evidence="8 9">
    <name type="scientific">Herbaspirillum rhizosphaerae</name>
    <dbReference type="NCBI Taxonomy" id="346179"/>
    <lineage>
        <taxon>Bacteria</taxon>
        <taxon>Pseudomonadati</taxon>
        <taxon>Pseudomonadota</taxon>
        <taxon>Betaproteobacteria</taxon>
        <taxon>Burkholderiales</taxon>
        <taxon>Oxalobacteraceae</taxon>
        <taxon>Herbaspirillum</taxon>
    </lineage>
</organism>
<proteinExistence type="inferred from homology"/>
<dbReference type="CDD" id="cd03263">
    <property type="entry name" value="ABC_subfamily_A"/>
    <property type="match status" value="1"/>
</dbReference>
<dbReference type="EMBL" id="JAQQFR010000001">
    <property type="protein sequence ID" value="MFL9876823.1"/>
    <property type="molecule type" value="Genomic_DNA"/>
</dbReference>
<comment type="similarity">
    <text evidence="1">Belongs to the ABC transporter superfamily.</text>
</comment>
<keyword evidence="5" id="KW-0547">Nucleotide-binding</keyword>
<evidence type="ECO:0000256" key="6">
    <source>
        <dbReference type="ARBA" id="ARBA00022840"/>
    </source>
</evidence>
<dbReference type="InterPro" id="IPR003439">
    <property type="entry name" value="ABC_transporter-like_ATP-bd"/>
</dbReference>
<comment type="caution">
    <text evidence="8">The sequence shown here is derived from an EMBL/GenBank/DDBJ whole genome shotgun (WGS) entry which is preliminary data.</text>
</comment>
<accession>A0ABW8Z3C2</accession>
<protein>
    <submittedName>
        <fullName evidence="8">ATP-binding cassette domain-containing protein</fullName>
    </submittedName>
</protein>
<evidence type="ECO:0000256" key="3">
    <source>
        <dbReference type="ARBA" id="ARBA00022458"/>
    </source>
</evidence>
<dbReference type="PANTHER" id="PTHR42711">
    <property type="entry name" value="ABC TRANSPORTER ATP-BINDING PROTEIN"/>
    <property type="match status" value="1"/>
</dbReference>
<evidence type="ECO:0000256" key="2">
    <source>
        <dbReference type="ARBA" id="ARBA00022448"/>
    </source>
</evidence>
<keyword evidence="9" id="KW-1185">Reference proteome</keyword>
<reference evidence="8 9" key="1">
    <citation type="journal article" date="2024" name="Chem. Sci.">
        <title>Discovery of megapolipeptins by genome mining of a Burkholderiales bacteria collection.</title>
        <authorList>
            <person name="Paulo B.S."/>
            <person name="Recchia M.J.J."/>
            <person name="Lee S."/>
            <person name="Fergusson C.H."/>
            <person name="Romanowski S.B."/>
            <person name="Hernandez A."/>
            <person name="Krull N."/>
            <person name="Liu D.Y."/>
            <person name="Cavanagh H."/>
            <person name="Bos A."/>
            <person name="Gray C.A."/>
            <person name="Murphy B.T."/>
            <person name="Linington R.G."/>
            <person name="Eustaquio A.S."/>
        </authorList>
    </citation>
    <scope>NUCLEOTIDE SEQUENCE [LARGE SCALE GENOMIC DNA]</scope>
    <source>
        <strain evidence="8 9">RL21-008-BIB-B</strain>
    </source>
</reference>
<gene>
    <name evidence="8" type="ORF">PQR63_00390</name>
</gene>
<keyword evidence="2" id="KW-0813">Transport</keyword>
<name>A0ABW8Z3C2_9BURK</name>
<evidence type="ECO:0000259" key="7">
    <source>
        <dbReference type="PROSITE" id="PS50893"/>
    </source>
</evidence>
<feature type="domain" description="ABC transporter" evidence="7">
    <location>
        <begin position="10"/>
        <end position="244"/>
    </location>
</feature>
<keyword evidence="4" id="KW-0472">Membrane</keyword>
<dbReference type="PANTHER" id="PTHR42711:SF5">
    <property type="entry name" value="ABC TRANSPORTER ATP-BINDING PROTEIN NATA"/>
    <property type="match status" value="1"/>
</dbReference>
<dbReference type="SUPFAM" id="SSF52540">
    <property type="entry name" value="P-loop containing nucleoside triphosphate hydrolases"/>
    <property type="match status" value="1"/>
</dbReference>
<evidence type="ECO:0000313" key="9">
    <source>
        <dbReference type="Proteomes" id="UP001629214"/>
    </source>
</evidence>
<dbReference type="SMART" id="SM00382">
    <property type="entry name" value="AAA"/>
    <property type="match status" value="1"/>
</dbReference>
<dbReference type="Gene3D" id="3.40.50.300">
    <property type="entry name" value="P-loop containing nucleotide triphosphate hydrolases"/>
    <property type="match status" value="1"/>
</dbReference>
<dbReference type="InterPro" id="IPR050763">
    <property type="entry name" value="ABC_transporter_ATP-binding"/>
</dbReference>
<keyword evidence="6 8" id="KW-0067">ATP-binding</keyword>
<evidence type="ECO:0000256" key="5">
    <source>
        <dbReference type="ARBA" id="ARBA00022741"/>
    </source>
</evidence>
<dbReference type="Proteomes" id="UP001629214">
    <property type="component" value="Unassembled WGS sequence"/>
</dbReference>
<dbReference type="PROSITE" id="PS50893">
    <property type="entry name" value="ABC_TRANSPORTER_2"/>
    <property type="match status" value="1"/>
</dbReference>
<evidence type="ECO:0000256" key="4">
    <source>
        <dbReference type="ARBA" id="ARBA00022475"/>
    </source>
</evidence>
<keyword evidence="4" id="KW-1003">Cell membrane</keyword>
<sequence length="313" mass="34814">MAETTETSILSVRNLHKAFGSGAERTAIINDLSFALRRGECYGLLGPNGAGKTTTLRLCLGLSTPDSGEILLNGQQIPDHARIARMRVGVVPQADNLDPDFTVQENLLVFARYFGIADDVTRLRIPELLEFANLTAKKDARIGELSGGMKRRLTLARALVNDPDLLFMDEPTTGLDPQARHMIWERLKSLLARGKTILLTTHFMDEAERLCDRLAVIDHGKMIAEGSPQSLIAQHIESEVLEVYGESARSWAEQHGHGNASRVEYSGETVFCYTNDVRPLLATLQHAQGLRYLHRPANLEDLFLKLTGREMRD</sequence>
<evidence type="ECO:0000256" key="1">
    <source>
        <dbReference type="ARBA" id="ARBA00005417"/>
    </source>
</evidence>
<dbReference type="InterPro" id="IPR027417">
    <property type="entry name" value="P-loop_NTPase"/>
</dbReference>
<evidence type="ECO:0000313" key="8">
    <source>
        <dbReference type="EMBL" id="MFL9876823.1"/>
    </source>
</evidence>
<keyword evidence="3" id="KW-0536">Nodulation</keyword>